<dbReference type="Pfam" id="PF01322">
    <property type="entry name" value="Cytochrom_C_2"/>
    <property type="match status" value="1"/>
</dbReference>
<evidence type="ECO:0000313" key="3">
    <source>
        <dbReference type="Proteomes" id="UP000602124"/>
    </source>
</evidence>
<sequence length="208" mass="22150">MKMNRVDPRLLASGLLLAGAASVFAHGGATGIVGERMAGMMMLSEQIKLLAPIASQPTQADVQAIATAAEMIKMHAGRSMTDLFPQGSIEGPSEAKPEIWANWQTFSDYADRLAELGTELGTSADELVKSPSMPTPEPVAVRAQLSQWEQMDFEWLMGLSTEQVASIDMATTGSIHANSEPLSEARPVAAVYADIAATCAACHTAFRR</sequence>
<comment type="caution">
    <text evidence="2">The sequence shown here is derived from an EMBL/GenBank/DDBJ whole genome shotgun (WGS) entry which is preliminary data.</text>
</comment>
<keyword evidence="1" id="KW-0732">Signal</keyword>
<organism evidence="2 3">
    <name type="scientific">Devosia sediminis</name>
    <dbReference type="NCBI Taxonomy" id="2798801"/>
    <lineage>
        <taxon>Bacteria</taxon>
        <taxon>Pseudomonadati</taxon>
        <taxon>Pseudomonadota</taxon>
        <taxon>Alphaproteobacteria</taxon>
        <taxon>Hyphomicrobiales</taxon>
        <taxon>Devosiaceae</taxon>
        <taxon>Devosia</taxon>
    </lineage>
</organism>
<protein>
    <submittedName>
        <fullName evidence="2">Cytochrome c</fullName>
    </submittedName>
</protein>
<dbReference type="PROSITE" id="PS51009">
    <property type="entry name" value="CYTCII"/>
    <property type="match status" value="1"/>
</dbReference>
<reference evidence="2" key="1">
    <citation type="submission" date="2020-12" db="EMBL/GenBank/DDBJ databases">
        <title>Devosia sp. MSA67 isolated from Mo River.</title>
        <authorList>
            <person name="Ma F."/>
            <person name="Zi Z."/>
        </authorList>
    </citation>
    <scope>NUCLEOTIDE SEQUENCE</scope>
    <source>
        <strain evidence="2">MSA67</strain>
    </source>
</reference>
<dbReference type="GO" id="GO:0020037">
    <property type="term" value="F:heme binding"/>
    <property type="evidence" value="ECO:0007669"/>
    <property type="project" value="InterPro"/>
</dbReference>
<dbReference type="SUPFAM" id="SSF47175">
    <property type="entry name" value="Cytochromes"/>
    <property type="match status" value="1"/>
</dbReference>
<proteinExistence type="predicted"/>
<evidence type="ECO:0000313" key="2">
    <source>
        <dbReference type="EMBL" id="MBJ3787027.1"/>
    </source>
</evidence>
<name>A0A934IYZ6_9HYPH</name>
<dbReference type="GO" id="GO:0009055">
    <property type="term" value="F:electron transfer activity"/>
    <property type="evidence" value="ECO:0007669"/>
    <property type="project" value="InterPro"/>
</dbReference>
<dbReference type="InterPro" id="IPR010980">
    <property type="entry name" value="Cyt_c/b562"/>
</dbReference>
<keyword evidence="3" id="KW-1185">Reference proteome</keyword>
<dbReference type="Proteomes" id="UP000602124">
    <property type="component" value="Unassembled WGS sequence"/>
</dbReference>
<feature type="chain" id="PRO_5037089665" evidence="1">
    <location>
        <begin position="26"/>
        <end position="208"/>
    </location>
</feature>
<evidence type="ECO:0000256" key="1">
    <source>
        <dbReference type="SAM" id="SignalP"/>
    </source>
</evidence>
<dbReference type="RefSeq" id="WP_193730825.1">
    <property type="nucleotide sequence ID" value="NZ_JAEKMH010000008.1"/>
</dbReference>
<gene>
    <name evidence="2" type="ORF">JEQ47_20080</name>
</gene>
<dbReference type="InterPro" id="IPR002321">
    <property type="entry name" value="Cyt_c_II"/>
</dbReference>
<dbReference type="Gene3D" id="1.20.120.10">
    <property type="entry name" value="Cytochrome c/b562"/>
    <property type="match status" value="1"/>
</dbReference>
<dbReference type="GO" id="GO:0005506">
    <property type="term" value="F:iron ion binding"/>
    <property type="evidence" value="ECO:0007669"/>
    <property type="project" value="InterPro"/>
</dbReference>
<dbReference type="GO" id="GO:0022900">
    <property type="term" value="P:electron transport chain"/>
    <property type="evidence" value="ECO:0007669"/>
    <property type="project" value="InterPro"/>
</dbReference>
<feature type="signal peptide" evidence="1">
    <location>
        <begin position="1"/>
        <end position="25"/>
    </location>
</feature>
<accession>A0A934IYZ6</accession>
<dbReference type="AlphaFoldDB" id="A0A934IYZ6"/>
<dbReference type="EMBL" id="JAEKMH010000008">
    <property type="protein sequence ID" value="MBJ3787027.1"/>
    <property type="molecule type" value="Genomic_DNA"/>
</dbReference>